<feature type="chain" id="PRO_5031018427" evidence="2">
    <location>
        <begin position="26"/>
        <end position="130"/>
    </location>
</feature>
<name>A0A7S3LWD7_9EUKA</name>
<keyword evidence="1" id="KW-0812">Transmembrane</keyword>
<reference evidence="3" key="1">
    <citation type="submission" date="2021-01" db="EMBL/GenBank/DDBJ databases">
        <authorList>
            <person name="Corre E."/>
            <person name="Pelletier E."/>
            <person name="Niang G."/>
            <person name="Scheremetjew M."/>
            <person name="Finn R."/>
            <person name="Kale V."/>
            <person name="Holt S."/>
            <person name="Cochrane G."/>
            <person name="Meng A."/>
            <person name="Brown T."/>
            <person name="Cohen L."/>
        </authorList>
    </citation>
    <scope>NUCLEOTIDE SEQUENCE</scope>
    <source>
        <strain evidence="3">NIES-2562</strain>
    </source>
</reference>
<accession>A0A7S3LWD7</accession>
<keyword evidence="1" id="KW-1133">Transmembrane helix</keyword>
<sequence length="130" mass="14521">MFNMQFRFRAALALVWIAFLSSVDSRCLPESDQLVPTRSSAYSIKLGDNSWDSAILNDVVAKILLEEVLGYPTSRVAATGGRAQWEDIENDVFDTILEVSFPSLLSPSSYFFLFVFSFSVCMCVSCSCIF</sequence>
<evidence type="ECO:0000313" key="3">
    <source>
        <dbReference type="EMBL" id="CAE0268448.1"/>
    </source>
</evidence>
<dbReference type="AlphaFoldDB" id="A0A7S3LWD7"/>
<evidence type="ECO:0000256" key="2">
    <source>
        <dbReference type="SAM" id="SignalP"/>
    </source>
</evidence>
<keyword evidence="2" id="KW-0732">Signal</keyword>
<protein>
    <submittedName>
        <fullName evidence="3">Uncharacterized protein</fullName>
    </submittedName>
</protein>
<keyword evidence="1" id="KW-0472">Membrane</keyword>
<dbReference type="EMBL" id="HBIB01046877">
    <property type="protein sequence ID" value="CAE0268448.1"/>
    <property type="molecule type" value="Transcribed_RNA"/>
</dbReference>
<organism evidence="3">
    <name type="scientific">Palpitomonas bilix</name>
    <dbReference type="NCBI Taxonomy" id="652834"/>
    <lineage>
        <taxon>Eukaryota</taxon>
        <taxon>Eukaryota incertae sedis</taxon>
    </lineage>
</organism>
<evidence type="ECO:0000256" key="1">
    <source>
        <dbReference type="SAM" id="Phobius"/>
    </source>
</evidence>
<gene>
    <name evidence="3" type="ORF">PBIL07802_LOCUS30798</name>
</gene>
<feature type="transmembrane region" description="Helical" evidence="1">
    <location>
        <begin position="110"/>
        <end position="129"/>
    </location>
</feature>
<feature type="signal peptide" evidence="2">
    <location>
        <begin position="1"/>
        <end position="25"/>
    </location>
</feature>
<proteinExistence type="predicted"/>